<evidence type="ECO:0000259" key="1">
    <source>
        <dbReference type="PROSITE" id="PS50878"/>
    </source>
</evidence>
<dbReference type="GO" id="GO:0003676">
    <property type="term" value="F:nucleic acid binding"/>
    <property type="evidence" value="ECO:0007669"/>
    <property type="project" value="InterPro"/>
</dbReference>
<dbReference type="SUPFAM" id="SSF56219">
    <property type="entry name" value="DNase I-like"/>
    <property type="match status" value="1"/>
</dbReference>
<dbReference type="InterPro" id="IPR002156">
    <property type="entry name" value="RNaseH_domain"/>
</dbReference>
<dbReference type="CDD" id="cd09276">
    <property type="entry name" value="Rnase_HI_RT_non_LTR"/>
    <property type="match status" value="1"/>
</dbReference>
<dbReference type="OrthoDB" id="8063979at2759"/>
<dbReference type="GO" id="GO:0004523">
    <property type="term" value="F:RNA-DNA hybrid ribonuclease activity"/>
    <property type="evidence" value="ECO:0007669"/>
    <property type="project" value="InterPro"/>
</dbReference>
<dbReference type="Pfam" id="PF00075">
    <property type="entry name" value="RNase_H"/>
    <property type="match status" value="1"/>
</dbReference>
<dbReference type="PROSITE" id="PS50879">
    <property type="entry name" value="RNASE_H_1"/>
    <property type="match status" value="1"/>
</dbReference>
<dbReference type="GO" id="GO:0071897">
    <property type="term" value="P:DNA biosynthetic process"/>
    <property type="evidence" value="ECO:0007669"/>
    <property type="project" value="UniProtKB-ARBA"/>
</dbReference>
<dbReference type="PANTHER" id="PTHR19446">
    <property type="entry name" value="REVERSE TRANSCRIPTASES"/>
    <property type="match status" value="1"/>
</dbReference>
<dbReference type="AlphaFoldDB" id="A0A142LX31"/>
<dbReference type="CDD" id="cd01650">
    <property type="entry name" value="RT_nLTR_like"/>
    <property type="match status" value="1"/>
</dbReference>
<reference evidence="3" key="1">
    <citation type="journal article" date="2014" name="BMC Genomics">
        <title>The draft genome of the pest tephritid fruit fly Bactrocera tryoni: resources for the genomic analysis of hybridising species.</title>
        <authorList>
            <person name="Gilchrist A.S."/>
            <person name="Shearman D.C."/>
            <person name="Frommer M."/>
            <person name="Raphael K.A."/>
            <person name="Deshpande N.P."/>
            <person name="Wilkins M.R."/>
            <person name="Sherwin W.B."/>
            <person name="Sved J.A."/>
        </authorList>
    </citation>
    <scope>NUCLEOTIDE SEQUENCE</scope>
</reference>
<name>A0A142LX31_BACRY</name>
<sequence length="1209" mass="136336">MWASKKPEMPNNIRCVQINLQHSKSATANLTTLVNEGGIDISLVQEPWVNEDTIKGLNSSNYNLFYTRNRGKPRACILINKSINAFLCPNYSTADITVVKVEQKEKPFFLVSAYLAHDEDIPPAPLTRLVEENRKEDVLIGCDANARHTVWGSSSINTRGESLLQYILNSNLSICNKGDKPTFIFPSSDRFPGWEEVLDLTLSTDTDSLVVDNWRVSDEPSMSDHSWILFSIREKYSAPLTYRNPRRTAWGKFTSIATKCLEKGGNKSIRNPEELDSEVEKLEKILTTTFNKSTPLTVLKKRKSLPWWNSELKNLRTQLRKAFNESFRTKIWQPYKDIMKEYKKAVRKAKNDSWRSFCTSIESCREAARLSKMLSKDHINTAYIRAEGSDWTSSAKESLEVLITTHFPGSQQTPSTRVQPEPPLNAADYRSQIVDKSKIKYAINSFAPFKAAGPDGIMPIMLQKLVEPMVLRLENIYKASIQLSYIPRSWKRSKVVFLPKPGRRTHENAKDFRPISLTSFMLKVLERLIDLHVRTIMAEKLSKSQHAYIKGRSTETALHEVISVIEKSLHHKQYTMAAFLDIEGAFNNIEVNAIINSLAHGGIDDTVCRWILSMLENRKIIASNGAATQTSYVSRGTPQGGVLSPLLWVAALNEILLQLNGGGVKAVAYADDIVLLVSGMFPSTVSEIMERALRRLNLWAKNNGLGVNPNKTELMLFTSRTKIPQFQLPVLNGTTLTLSPTAKYLGVEIDTKLSWKINIEKRINKAYMAYYTCKKIVNKNWGLKPSIIMWMYTAVIRPILTYGALVWWPALNKQYNIRKLNGIQRAACAGVTGAIRSCPTDALNVILHQLPMDIFIHKTAAIAAIRIKELGGWNQQNYGHSVILNKLTINKSDYILPKLDFNRHFQVRIPSRREWRRGSIVEEDTISVYTDGSKMDCGVGTGVFSADLGISLSIRLPNSASIFQAEVLGIEKACEVLLENHGNIHKATIFTDSQAALLALSSPMTNSSIVHNCKRALSSIKDKLQLNLIWVPGHRNIFGNEKADELAKAGAFLNESEAELIPSPLGSIKGEINRQFQQIANNRWKNITKCVITKQLWPTYDRKRTNDLLNRSRKSIYRITATTTGHWPFGEHASKMGMPYNDICRGCGVAGNKETIFHFLCECPALAQIRHKTLGIHQAPNLEWISTKSISDISSFIETSKWFEREGET</sequence>
<dbReference type="Pfam" id="PF14529">
    <property type="entry name" value="Exo_endo_phos_2"/>
    <property type="match status" value="1"/>
</dbReference>
<dbReference type="PROSITE" id="PS50878">
    <property type="entry name" value="RT_POL"/>
    <property type="match status" value="1"/>
</dbReference>
<organism evidence="3">
    <name type="scientific">Bactrocera tryoni</name>
    <name type="common">Queensland fruit fly</name>
    <name type="synonym">Tephritis tryoni</name>
    <dbReference type="NCBI Taxonomy" id="59916"/>
    <lineage>
        <taxon>Eukaryota</taxon>
        <taxon>Metazoa</taxon>
        <taxon>Ecdysozoa</taxon>
        <taxon>Arthropoda</taxon>
        <taxon>Hexapoda</taxon>
        <taxon>Insecta</taxon>
        <taxon>Pterygota</taxon>
        <taxon>Neoptera</taxon>
        <taxon>Endopterygota</taxon>
        <taxon>Diptera</taxon>
        <taxon>Brachycera</taxon>
        <taxon>Muscomorpha</taxon>
        <taxon>Tephritoidea</taxon>
        <taxon>Tephritidae</taxon>
        <taxon>Bactrocera</taxon>
        <taxon>Bactrocera</taxon>
    </lineage>
</organism>
<dbReference type="Pfam" id="PF00078">
    <property type="entry name" value="RVT_1"/>
    <property type="match status" value="1"/>
</dbReference>
<dbReference type="GO" id="GO:0042575">
    <property type="term" value="C:DNA polymerase complex"/>
    <property type="evidence" value="ECO:0007669"/>
    <property type="project" value="UniProtKB-ARBA"/>
</dbReference>
<evidence type="ECO:0008006" key="4">
    <source>
        <dbReference type="Google" id="ProtNLM"/>
    </source>
</evidence>
<dbReference type="InterPro" id="IPR036397">
    <property type="entry name" value="RNaseH_sf"/>
</dbReference>
<dbReference type="InterPro" id="IPR005135">
    <property type="entry name" value="Endo/exonuclease/phosphatase"/>
</dbReference>
<feature type="domain" description="Reverse transcriptase" evidence="1">
    <location>
        <begin position="479"/>
        <end position="749"/>
    </location>
</feature>
<dbReference type="Gene3D" id="3.30.420.10">
    <property type="entry name" value="Ribonuclease H-like superfamily/Ribonuclease H"/>
    <property type="match status" value="1"/>
</dbReference>
<dbReference type="InterPro" id="IPR036691">
    <property type="entry name" value="Endo/exonu/phosph_ase_sf"/>
</dbReference>
<reference evidence="3" key="2">
    <citation type="submission" date="2016-01" db="EMBL/GenBank/DDBJ databases">
        <authorList>
            <person name="Oliw E.H."/>
        </authorList>
    </citation>
    <scope>NUCLEOTIDE SEQUENCE</scope>
</reference>
<dbReference type="SUPFAM" id="SSF56672">
    <property type="entry name" value="DNA/RNA polymerases"/>
    <property type="match status" value="1"/>
</dbReference>
<evidence type="ECO:0000259" key="2">
    <source>
        <dbReference type="PROSITE" id="PS50879"/>
    </source>
</evidence>
<dbReference type="Gene3D" id="3.60.10.10">
    <property type="entry name" value="Endonuclease/exonuclease/phosphatase"/>
    <property type="match status" value="1"/>
</dbReference>
<feature type="domain" description="RNase H type-1" evidence="2">
    <location>
        <begin position="922"/>
        <end position="1052"/>
    </location>
</feature>
<evidence type="ECO:0000313" key="3">
    <source>
        <dbReference type="EMBL" id="AMS38357.1"/>
    </source>
</evidence>
<dbReference type="InterPro" id="IPR043502">
    <property type="entry name" value="DNA/RNA_pol_sf"/>
</dbReference>
<protein>
    <recommendedName>
        <fullName evidence="4">Reverse transcriptase domain-containing protein</fullName>
    </recommendedName>
</protein>
<dbReference type="EMBL" id="KU543676">
    <property type="protein sequence ID" value="AMS38357.1"/>
    <property type="molecule type" value="Genomic_DNA"/>
</dbReference>
<accession>A0A142LX31</accession>
<dbReference type="InterPro" id="IPR012337">
    <property type="entry name" value="RNaseH-like_sf"/>
</dbReference>
<proteinExistence type="predicted"/>
<dbReference type="SUPFAM" id="SSF53098">
    <property type="entry name" value="Ribonuclease H-like"/>
    <property type="match status" value="1"/>
</dbReference>
<dbReference type="InterPro" id="IPR000477">
    <property type="entry name" value="RT_dom"/>
</dbReference>